<dbReference type="SUPFAM" id="SSF53649">
    <property type="entry name" value="Alkaline phosphatase-like"/>
    <property type="match status" value="1"/>
</dbReference>
<dbReference type="Gene3D" id="3.40.720.10">
    <property type="entry name" value="Alkaline Phosphatase, subunit A"/>
    <property type="match status" value="1"/>
</dbReference>
<dbReference type="InterPro" id="IPR017850">
    <property type="entry name" value="Alkaline_phosphatase_core_sf"/>
</dbReference>
<sequence>MGNVRNVLFIMCDQLRADYLSCYGHPTL</sequence>
<reference evidence="1" key="1">
    <citation type="submission" date="2018-05" db="EMBL/GenBank/DDBJ databases">
        <authorList>
            <person name="Lanie J.A."/>
            <person name="Ng W.-L."/>
            <person name="Kazmierczak K.M."/>
            <person name="Andrzejewski T.M."/>
            <person name="Davidsen T.M."/>
            <person name="Wayne K.J."/>
            <person name="Tettelin H."/>
            <person name="Glass J.I."/>
            <person name="Rusch D."/>
            <person name="Podicherti R."/>
            <person name="Tsui H.-C.T."/>
            <person name="Winkler M.E."/>
        </authorList>
    </citation>
    <scope>NUCLEOTIDE SEQUENCE</scope>
</reference>
<organism evidence="1">
    <name type="scientific">marine metagenome</name>
    <dbReference type="NCBI Taxonomy" id="408172"/>
    <lineage>
        <taxon>unclassified sequences</taxon>
        <taxon>metagenomes</taxon>
        <taxon>ecological metagenomes</taxon>
    </lineage>
</organism>
<gene>
    <name evidence="1" type="ORF">METZ01_LOCUS387826</name>
</gene>
<name>A0A382ULC0_9ZZZZ</name>
<dbReference type="EMBL" id="UINC01145067">
    <property type="protein sequence ID" value="SVD34972.1"/>
    <property type="molecule type" value="Genomic_DNA"/>
</dbReference>
<protein>
    <recommendedName>
        <fullName evidence="2">Sulfatase N-terminal domain-containing protein</fullName>
    </recommendedName>
</protein>
<accession>A0A382ULC0</accession>
<proteinExistence type="predicted"/>
<evidence type="ECO:0008006" key="2">
    <source>
        <dbReference type="Google" id="ProtNLM"/>
    </source>
</evidence>
<feature type="non-terminal residue" evidence="1">
    <location>
        <position position="28"/>
    </location>
</feature>
<dbReference type="AlphaFoldDB" id="A0A382ULC0"/>
<evidence type="ECO:0000313" key="1">
    <source>
        <dbReference type="EMBL" id="SVD34972.1"/>
    </source>
</evidence>